<keyword evidence="4" id="KW-1185">Reference proteome</keyword>
<dbReference type="InterPro" id="IPR010982">
    <property type="entry name" value="Lambda_DNA-bd_dom_sf"/>
</dbReference>
<dbReference type="AlphaFoldDB" id="A0A1G6VZA4"/>
<evidence type="ECO:0000313" key="3">
    <source>
        <dbReference type="EMBL" id="SDD58125.1"/>
    </source>
</evidence>
<sequence>MGSVVGENLRRLREQSRMTQHEAARLFKQYGLRWSRSKVAAIEAGDRETVSLADVLLLAFVFKVSIDEFFAGDGDVILADQLSPVPRGSVIAIIQGHYPEFPRPQVSQQEAEEREHQDVERLFEIIDARNKLAQATEADQLLARRLGVSVDEVLAASLRLWGRTLTDERNARVVGLGDDLETGERQAHRGHITRELSQQVEDELSVSGPSQAEEEKEDG</sequence>
<evidence type="ECO:0000313" key="4">
    <source>
        <dbReference type="Proteomes" id="UP000199501"/>
    </source>
</evidence>
<protein>
    <submittedName>
        <fullName evidence="3">Helix-turn-helix domain-containing protein</fullName>
    </submittedName>
</protein>
<dbReference type="GO" id="GO:0003677">
    <property type="term" value="F:DNA binding"/>
    <property type="evidence" value="ECO:0007669"/>
    <property type="project" value="InterPro"/>
</dbReference>
<dbReference type="SMART" id="SM00530">
    <property type="entry name" value="HTH_XRE"/>
    <property type="match status" value="1"/>
</dbReference>
<evidence type="ECO:0000259" key="2">
    <source>
        <dbReference type="PROSITE" id="PS50943"/>
    </source>
</evidence>
<gene>
    <name evidence="3" type="ORF">SAMN05216174_113144</name>
</gene>
<dbReference type="Gene3D" id="1.10.260.40">
    <property type="entry name" value="lambda repressor-like DNA-binding domains"/>
    <property type="match status" value="1"/>
</dbReference>
<organism evidence="3 4">
    <name type="scientific">Actinokineospora iranica</name>
    <dbReference type="NCBI Taxonomy" id="1271860"/>
    <lineage>
        <taxon>Bacteria</taxon>
        <taxon>Bacillati</taxon>
        <taxon>Actinomycetota</taxon>
        <taxon>Actinomycetes</taxon>
        <taxon>Pseudonocardiales</taxon>
        <taxon>Pseudonocardiaceae</taxon>
        <taxon>Actinokineospora</taxon>
    </lineage>
</organism>
<dbReference type="STRING" id="1271860.SAMN05216174_113144"/>
<feature type="domain" description="HTH cro/C1-type" evidence="2">
    <location>
        <begin position="9"/>
        <end position="69"/>
    </location>
</feature>
<dbReference type="Proteomes" id="UP000199501">
    <property type="component" value="Unassembled WGS sequence"/>
</dbReference>
<dbReference type="PROSITE" id="PS50943">
    <property type="entry name" value="HTH_CROC1"/>
    <property type="match status" value="1"/>
</dbReference>
<evidence type="ECO:0000256" key="1">
    <source>
        <dbReference type="SAM" id="MobiDB-lite"/>
    </source>
</evidence>
<dbReference type="SUPFAM" id="SSF47413">
    <property type="entry name" value="lambda repressor-like DNA-binding domains"/>
    <property type="match status" value="1"/>
</dbReference>
<name>A0A1G6VZA4_9PSEU</name>
<accession>A0A1G6VZA4</accession>
<dbReference type="CDD" id="cd00093">
    <property type="entry name" value="HTH_XRE"/>
    <property type="match status" value="1"/>
</dbReference>
<proteinExistence type="predicted"/>
<reference evidence="4" key="1">
    <citation type="submission" date="2016-10" db="EMBL/GenBank/DDBJ databases">
        <authorList>
            <person name="Varghese N."/>
            <person name="Submissions S."/>
        </authorList>
    </citation>
    <scope>NUCLEOTIDE SEQUENCE [LARGE SCALE GENOMIC DNA]</scope>
    <source>
        <strain evidence="4">IBRC-M 10403</strain>
    </source>
</reference>
<dbReference type="EMBL" id="FMZZ01000013">
    <property type="protein sequence ID" value="SDD58125.1"/>
    <property type="molecule type" value="Genomic_DNA"/>
</dbReference>
<dbReference type="InterPro" id="IPR001387">
    <property type="entry name" value="Cro/C1-type_HTH"/>
</dbReference>
<feature type="region of interest" description="Disordered" evidence="1">
    <location>
        <begin position="181"/>
        <end position="219"/>
    </location>
</feature>
<dbReference type="Pfam" id="PF13560">
    <property type="entry name" value="HTH_31"/>
    <property type="match status" value="1"/>
</dbReference>